<evidence type="ECO:0000313" key="1">
    <source>
        <dbReference type="EMBL" id="NKY03850.1"/>
    </source>
</evidence>
<proteinExistence type="predicted"/>
<comment type="caution">
    <text evidence="1">The sequence shown here is derived from an EMBL/GenBank/DDBJ whole genome shotgun (WGS) entry which is preliminary data.</text>
</comment>
<evidence type="ECO:0000313" key="2">
    <source>
        <dbReference type="Proteomes" id="UP000563898"/>
    </source>
</evidence>
<dbReference type="EMBL" id="JAAXPC010000012">
    <property type="protein sequence ID" value="NKY03850.1"/>
    <property type="molecule type" value="Genomic_DNA"/>
</dbReference>
<dbReference type="RefSeq" id="WP_006367730.1">
    <property type="nucleotide sequence ID" value="NZ_JAAXPC010000012.1"/>
</dbReference>
<protein>
    <submittedName>
        <fullName evidence="1">Uncharacterized protein</fullName>
    </submittedName>
</protein>
<reference evidence="1 2" key="1">
    <citation type="submission" date="2020-04" db="EMBL/GenBank/DDBJ databases">
        <title>MicrobeNet Type strains.</title>
        <authorList>
            <person name="Nicholson A.C."/>
        </authorList>
    </citation>
    <scope>NUCLEOTIDE SEQUENCE [LARGE SCALE GENOMIC DNA]</scope>
    <source>
        <strain evidence="1 2">ATCC BAA-14</strain>
    </source>
</reference>
<sequence length="155" mass="16861">MRSFAITVESEIKTSYLMPVVKDARSTSKYPPSVQPSRSSVEDVDAGYVSNKFPIFTPKDGLYDDAVLLAYLMQVLNSPSSLAGISAESQASTKTSRNRLGQTALLKMQVQLHRITRPVKALNAADALRDNLERVGDSPQSLRDAFGGLMVPDGK</sequence>
<gene>
    <name evidence="1" type="ORF">HGA05_19965</name>
</gene>
<accession>A0A846WSY4</accession>
<dbReference type="Proteomes" id="UP000563898">
    <property type="component" value="Unassembled WGS sequence"/>
</dbReference>
<dbReference type="AlphaFoldDB" id="A0A846WSY4"/>
<name>A0A846WSY4_9ACTN</name>
<organism evidence="1 2">
    <name type="scientific">Gordonia polyisoprenivorans</name>
    <dbReference type="NCBI Taxonomy" id="84595"/>
    <lineage>
        <taxon>Bacteria</taxon>
        <taxon>Bacillati</taxon>
        <taxon>Actinomycetota</taxon>
        <taxon>Actinomycetes</taxon>
        <taxon>Mycobacteriales</taxon>
        <taxon>Gordoniaceae</taxon>
        <taxon>Gordonia</taxon>
    </lineage>
</organism>